<keyword evidence="3" id="KW-1185">Reference proteome</keyword>
<comment type="caution">
    <text evidence="2">The sequence shown here is derived from an EMBL/GenBank/DDBJ whole genome shotgun (WGS) entry which is preliminary data.</text>
</comment>
<evidence type="ECO:0000313" key="2">
    <source>
        <dbReference type="EMBL" id="KAJ1080693.1"/>
    </source>
</evidence>
<feature type="region of interest" description="Disordered" evidence="1">
    <location>
        <begin position="1"/>
        <end position="50"/>
    </location>
</feature>
<dbReference type="EMBL" id="JANPWB010000016">
    <property type="protein sequence ID" value="KAJ1080693.1"/>
    <property type="molecule type" value="Genomic_DNA"/>
</dbReference>
<gene>
    <name evidence="2" type="ORF">NDU88_000887</name>
</gene>
<reference evidence="2" key="1">
    <citation type="journal article" date="2022" name="bioRxiv">
        <title>Sequencing and chromosome-scale assembly of the giantPleurodeles waltlgenome.</title>
        <authorList>
            <person name="Brown T."/>
            <person name="Elewa A."/>
            <person name="Iarovenko S."/>
            <person name="Subramanian E."/>
            <person name="Araus A.J."/>
            <person name="Petzold A."/>
            <person name="Susuki M."/>
            <person name="Suzuki K.-i.T."/>
            <person name="Hayashi T."/>
            <person name="Toyoda A."/>
            <person name="Oliveira C."/>
            <person name="Osipova E."/>
            <person name="Leigh N.D."/>
            <person name="Simon A."/>
            <person name="Yun M.H."/>
        </authorList>
    </citation>
    <scope>NUCLEOTIDE SEQUENCE</scope>
    <source>
        <strain evidence="2">20211129_DDA</strain>
        <tissue evidence="2">Liver</tissue>
    </source>
</reference>
<evidence type="ECO:0000256" key="1">
    <source>
        <dbReference type="SAM" id="MobiDB-lite"/>
    </source>
</evidence>
<dbReference type="Proteomes" id="UP001066276">
    <property type="component" value="Chromosome 12"/>
</dbReference>
<protein>
    <submittedName>
        <fullName evidence="2">Uncharacterized protein</fullName>
    </submittedName>
</protein>
<accession>A0AAV7KPH8</accession>
<name>A0AAV7KPH8_PLEWA</name>
<feature type="compositionally biased region" description="Polar residues" evidence="1">
    <location>
        <begin position="13"/>
        <end position="33"/>
    </location>
</feature>
<proteinExistence type="predicted"/>
<organism evidence="2 3">
    <name type="scientific">Pleurodeles waltl</name>
    <name type="common">Iberian ribbed newt</name>
    <dbReference type="NCBI Taxonomy" id="8319"/>
    <lineage>
        <taxon>Eukaryota</taxon>
        <taxon>Metazoa</taxon>
        <taxon>Chordata</taxon>
        <taxon>Craniata</taxon>
        <taxon>Vertebrata</taxon>
        <taxon>Euteleostomi</taxon>
        <taxon>Amphibia</taxon>
        <taxon>Batrachia</taxon>
        <taxon>Caudata</taxon>
        <taxon>Salamandroidea</taxon>
        <taxon>Salamandridae</taxon>
        <taxon>Pleurodelinae</taxon>
        <taxon>Pleurodeles</taxon>
    </lineage>
</organism>
<evidence type="ECO:0000313" key="3">
    <source>
        <dbReference type="Proteomes" id="UP001066276"/>
    </source>
</evidence>
<sequence length="50" mass="5508">MVSSSDGPFLGFSNLSTPRSTSPERSIQESPSSGDERQPPAYDVEDYRSR</sequence>
<dbReference type="AlphaFoldDB" id="A0AAV7KPH8"/>
<feature type="non-terminal residue" evidence="2">
    <location>
        <position position="50"/>
    </location>
</feature>